<sequence>MHQILPDIVMPARAFIRRSMNLNSTDIISTLATFNSQDAFPLFRIGSTGASLFMIKTIPLGGWSSRYKKFITERGIVDETYVKAKASLFRVQGTDPNNMQAIQVDLVSGSLNSSYCYILQTGASVFTWLGNLSSQRDHDLLDRALDLINDAKEKLAPYSALSGDEEEEKVYPMYAREKCKSVSLNE</sequence>
<dbReference type="SMART" id="SM00262">
    <property type="entry name" value="GEL"/>
    <property type="match status" value="1"/>
</dbReference>
<dbReference type="GO" id="GO:0051015">
    <property type="term" value="F:actin filament binding"/>
    <property type="evidence" value="ECO:0007669"/>
    <property type="project" value="InterPro"/>
</dbReference>
<gene>
    <name evidence="2" type="ORF">Syun_031684</name>
</gene>
<dbReference type="InterPro" id="IPR007123">
    <property type="entry name" value="Gelsolin-like_dom"/>
</dbReference>
<dbReference type="Pfam" id="PF00626">
    <property type="entry name" value="Gelsolin"/>
    <property type="match status" value="1"/>
</dbReference>
<dbReference type="SUPFAM" id="SSF55753">
    <property type="entry name" value="Actin depolymerizing proteins"/>
    <property type="match status" value="1"/>
</dbReference>
<evidence type="ECO:0000259" key="1">
    <source>
        <dbReference type="Pfam" id="PF00626"/>
    </source>
</evidence>
<dbReference type="Gene3D" id="3.40.20.10">
    <property type="entry name" value="Severin"/>
    <property type="match status" value="1"/>
</dbReference>
<protein>
    <recommendedName>
        <fullName evidence="1">Gelsolin-like domain-containing protein</fullName>
    </recommendedName>
</protein>
<dbReference type="Proteomes" id="UP001420932">
    <property type="component" value="Unassembled WGS sequence"/>
</dbReference>
<evidence type="ECO:0000313" key="2">
    <source>
        <dbReference type="EMBL" id="KAK9081596.1"/>
    </source>
</evidence>
<dbReference type="PANTHER" id="PTHR11977:SF25">
    <property type="entry name" value="VILLIN-1"/>
    <property type="match status" value="1"/>
</dbReference>
<evidence type="ECO:0000313" key="3">
    <source>
        <dbReference type="Proteomes" id="UP001420932"/>
    </source>
</evidence>
<dbReference type="EMBL" id="JBBNAF010000052">
    <property type="protein sequence ID" value="KAK9081596.1"/>
    <property type="molecule type" value="Genomic_DNA"/>
</dbReference>
<keyword evidence="3" id="KW-1185">Reference proteome</keyword>
<name>A0AAP0DV25_9MAGN</name>
<comment type="caution">
    <text evidence="2">The sequence shown here is derived from an EMBL/GenBank/DDBJ whole genome shotgun (WGS) entry which is preliminary data.</text>
</comment>
<dbReference type="PANTHER" id="PTHR11977">
    <property type="entry name" value="VILLIN"/>
    <property type="match status" value="1"/>
</dbReference>
<dbReference type="InterPro" id="IPR029006">
    <property type="entry name" value="ADF-H/Gelsolin-like_dom_sf"/>
</dbReference>
<organism evidence="2 3">
    <name type="scientific">Stephania yunnanensis</name>
    <dbReference type="NCBI Taxonomy" id="152371"/>
    <lineage>
        <taxon>Eukaryota</taxon>
        <taxon>Viridiplantae</taxon>
        <taxon>Streptophyta</taxon>
        <taxon>Embryophyta</taxon>
        <taxon>Tracheophyta</taxon>
        <taxon>Spermatophyta</taxon>
        <taxon>Magnoliopsida</taxon>
        <taxon>Ranunculales</taxon>
        <taxon>Menispermaceae</taxon>
        <taxon>Menispermoideae</taxon>
        <taxon>Cissampelideae</taxon>
        <taxon>Stephania</taxon>
    </lineage>
</organism>
<feature type="domain" description="Gelsolin-like" evidence="1">
    <location>
        <begin position="98"/>
        <end position="141"/>
    </location>
</feature>
<dbReference type="AlphaFoldDB" id="A0AAP0DV25"/>
<proteinExistence type="predicted"/>
<accession>A0AAP0DV25</accession>
<dbReference type="InterPro" id="IPR007122">
    <property type="entry name" value="Villin/Gelsolin"/>
</dbReference>
<reference evidence="2 3" key="1">
    <citation type="submission" date="2024-01" db="EMBL/GenBank/DDBJ databases">
        <title>Genome assemblies of Stephania.</title>
        <authorList>
            <person name="Yang L."/>
        </authorList>
    </citation>
    <scope>NUCLEOTIDE SEQUENCE [LARGE SCALE GENOMIC DNA]</scope>
    <source>
        <strain evidence="2">YNDBR</strain>
        <tissue evidence="2">Leaf</tissue>
    </source>
</reference>